<organism evidence="1 2">
    <name type="scientific">Candidatus Nomurabacteria bacterium GW2011_GWA2_40_9</name>
    <dbReference type="NCBI Taxonomy" id="1618734"/>
    <lineage>
        <taxon>Bacteria</taxon>
        <taxon>Candidatus Nomuraibacteriota</taxon>
    </lineage>
</organism>
<comment type="caution">
    <text evidence="1">The sequence shown here is derived from an EMBL/GenBank/DDBJ whole genome shotgun (WGS) entry which is preliminary data.</text>
</comment>
<gene>
    <name evidence="1" type="ORF">UU24_C0029G0005</name>
</gene>
<dbReference type="AlphaFoldDB" id="A0A0G0TNS1"/>
<name>A0A0G0TNS1_9BACT</name>
<dbReference type="Proteomes" id="UP000034749">
    <property type="component" value="Unassembled WGS sequence"/>
</dbReference>
<sequence length="47" mass="5639">MIRNPPQIIQKLNFDHFYHRFNLEFLQLLICKIKKDNFLIADYGGGD</sequence>
<dbReference type="EMBL" id="LBZW01000029">
    <property type="protein sequence ID" value="KKR78659.1"/>
    <property type="molecule type" value="Genomic_DNA"/>
</dbReference>
<evidence type="ECO:0000313" key="2">
    <source>
        <dbReference type="Proteomes" id="UP000034749"/>
    </source>
</evidence>
<accession>A0A0G0TNS1</accession>
<protein>
    <submittedName>
        <fullName evidence="1">Uncharacterized protein</fullName>
    </submittedName>
</protein>
<evidence type="ECO:0000313" key="1">
    <source>
        <dbReference type="EMBL" id="KKR78659.1"/>
    </source>
</evidence>
<proteinExistence type="predicted"/>
<reference evidence="1 2" key="1">
    <citation type="journal article" date="2015" name="Nature">
        <title>rRNA introns, odd ribosomes, and small enigmatic genomes across a large radiation of phyla.</title>
        <authorList>
            <person name="Brown C.T."/>
            <person name="Hug L.A."/>
            <person name="Thomas B.C."/>
            <person name="Sharon I."/>
            <person name="Castelle C.J."/>
            <person name="Singh A."/>
            <person name="Wilkins M.J."/>
            <person name="Williams K.H."/>
            <person name="Banfield J.F."/>
        </authorList>
    </citation>
    <scope>NUCLEOTIDE SEQUENCE [LARGE SCALE GENOMIC DNA]</scope>
</reference>